<dbReference type="InterPro" id="IPR023214">
    <property type="entry name" value="HAD_sf"/>
</dbReference>
<dbReference type="InterPro" id="IPR006385">
    <property type="entry name" value="HAD_hydro_SerB1"/>
</dbReference>
<keyword evidence="5" id="KW-1185">Reference proteome</keyword>
<keyword evidence="2 4" id="KW-0378">Hydrolase</keyword>
<dbReference type="GO" id="GO:0016787">
    <property type="term" value="F:hydrolase activity"/>
    <property type="evidence" value="ECO:0007669"/>
    <property type="project" value="UniProtKB-KW"/>
</dbReference>
<dbReference type="CDD" id="cd02612">
    <property type="entry name" value="HAD_PGPPase"/>
    <property type="match status" value="1"/>
</dbReference>
<accession>A0ABN8DGT7</accession>
<organism evidence="4 5">
    <name type="scientific">Vibrio hippocampi</name>
    <dbReference type="NCBI Taxonomy" id="654686"/>
    <lineage>
        <taxon>Bacteria</taxon>
        <taxon>Pseudomonadati</taxon>
        <taxon>Pseudomonadota</taxon>
        <taxon>Gammaproteobacteria</taxon>
        <taxon>Vibrionales</taxon>
        <taxon>Vibrionaceae</taxon>
        <taxon>Vibrio</taxon>
    </lineage>
</organism>
<dbReference type="EC" id="3.1.3.-" evidence="4"/>
<dbReference type="Gene3D" id="1.20.1440.100">
    <property type="entry name" value="SG protein - dephosphorylation function"/>
    <property type="match status" value="1"/>
</dbReference>
<protein>
    <submittedName>
        <fullName evidence="4">Phosphatase</fullName>
        <ecNumber evidence="4">3.1.3.-</ecNumber>
    </submittedName>
</protein>
<keyword evidence="1" id="KW-0479">Metal-binding</keyword>
<dbReference type="NCBIfam" id="TIGR01488">
    <property type="entry name" value="HAD-SF-IB"/>
    <property type="match status" value="1"/>
</dbReference>
<name>A0ABN8DGT7_9VIBR</name>
<dbReference type="NCBIfam" id="TIGR01490">
    <property type="entry name" value="HAD-SF-IB-hyp1"/>
    <property type="match status" value="1"/>
</dbReference>
<evidence type="ECO:0000256" key="3">
    <source>
        <dbReference type="ARBA" id="ARBA00022842"/>
    </source>
</evidence>
<dbReference type="PANTHER" id="PTHR43344:SF13">
    <property type="entry name" value="PHOSPHATASE RV3661-RELATED"/>
    <property type="match status" value="1"/>
</dbReference>
<reference evidence="4" key="1">
    <citation type="submission" date="2021-12" db="EMBL/GenBank/DDBJ databases">
        <authorList>
            <person name="Rodrigo-Torres L."/>
            <person name="Arahal R. D."/>
            <person name="Lucena T."/>
        </authorList>
    </citation>
    <scope>NUCLEOTIDE SEQUENCE</scope>
    <source>
        <strain evidence="4">CECT 8226</strain>
    </source>
</reference>
<dbReference type="InterPro" id="IPR036412">
    <property type="entry name" value="HAD-like_sf"/>
</dbReference>
<evidence type="ECO:0000256" key="2">
    <source>
        <dbReference type="ARBA" id="ARBA00022801"/>
    </source>
</evidence>
<keyword evidence="3" id="KW-0460">Magnesium</keyword>
<proteinExistence type="predicted"/>
<comment type="caution">
    <text evidence="4">The sequence shown here is derived from an EMBL/GenBank/DDBJ whole genome shotgun (WGS) entry which is preliminary data.</text>
</comment>
<dbReference type="Pfam" id="PF12710">
    <property type="entry name" value="HAD"/>
    <property type="match status" value="1"/>
</dbReference>
<sequence length="225" mass="25530">MTSPLYVFDLDETLIAADSGVLWNQFMLEKGLVTDPAFLQQDAYLMQQYAQGELDIDEYLAFCLAPLEGLPKHQVDEWVAECVATRIAPEQFLQAKQLISELKQQDIDMLIISATVSFIVHAVAKQLGIEHSLGIDVDSTQGSYRADIVGVPSYREGKVVRLQQWLEAQGKTYSSVYFYTDSVNDVPMCEYADQAFLVNPCPRLQQYAQDKPWHHLAWHKPINVE</sequence>
<gene>
    <name evidence="4" type="ORF">VHP8226_01219</name>
</gene>
<dbReference type="SUPFAM" id="SSF56784">
    <property type="entry name" value="HAD-like"/>
    <property type="match status" value="1"/>
</dbReference>
<dbReference type="InterPro" id="IPR050582">
    <property type="entry name" value="HAD-like_SerB"/>
</dbReference>
<evidence type="ECO:0000313" key="4">
    <source>
        <dbReference type="EMBL" id="CAH0525689.1"/>
    </source>
</evidence>
<dbReference type="RefSeq" id="WP_237484199.1">
    <property type="nucleotide sequence ID" value="NZ_CAKLCM010000002.1"/>
</dbReference>
<dbReference type="EMBL" id="CAKLCM010000002">
    <property type="protein sequence ID" value="CAH0525689.1"/>
    <property type="molecule type" value="Genomic_DNA"/>
</dbReference>
<evidence type="ECO:0000256" key="1">
    <source>
        <dbReference type="ARBA" id="ARBA00022723"/>
    </source>
</evidence>
<dbReference type="Gene3D" id="3.40.50.1000">
    <property type="entry name" value="HAD superfamily/HAD-like"/>
    <property type="match status" value="1"/>
</dbReference>
<evidence type="ECO:0000313" key="5">
    <source>
        <dbReference type="Proteomes" id="UP000838160"/>
    </source>
</evidence>
<dbReference type="Proteomes" id="UP000838160">
    <property type="component" value="Unassembled WGS sequence"/>
</dbReference>
<dbReference type="PANTHER" id="PTHR43344">
    <property type="entry name" value="PHOSPHOSERINE PHOSPHATASE"/>
    <property type="match status" value="1"/>
</dbReference>